<sequence>MEGNGEGGVPLTGGAVFDKELYGGADVTGYAAVAADLEEDDVDEREAAVASKLASYTAPKSLMNDLPVQEDGDEDPSLLQSKRIVDRESDYSKRRLNRIISPDRNDAFQMGDKTPDARVRTYADVMREAQLQRERDNTMRNIQEKQRREAEELAALDAVPTKASGMAAAAAAAAAPAAAAPSGKRSRWDSAAPVDAKKAKVASEWDSVEATPAVNRWDATPGQAPTETPGRGGWGAADDAAQPKRNRWDASPTPGHGAGGAGETPAGGKRSRWDATPAMMGAAAVGATPAYGMGATPAYGMGATPAGGLGMETPTPGMLAAQMAAQQGVPMTPEAYQQMKVDREMDERNRPLSDEELDAMLPGTAEGYKILNEPPGYEPIRTPGRKLMATPTPFGGTPLYQIPEEDRNQAYDVPKQLEGLPEMKPEDQQYFGKLLKDVDEEELSVEEAKERKIMKLLLKVKNGTPPQRKSALRQLTDKARDFGAGPLFNQILPLLMSPTLEDQERHLLVKVIDRVLFKLDELVRPYVHKILVVIEPLLIDEDYYARVEGREIIANLAKAAGLATMIAAMRPDIDNVDEYVRNTTARAFSVVASALGIPALLPFLKAVCQSKKSWQARHTGIKIVQQIAILMGCAVLPHLKSLVDIVKHGLNDENQKVKTITALTIAALAEASAPYGIESFDDVLEPLWKGIRLLRGKVLAAFLKAIGFIIPLMDAMYANYYTREVMIILIREFQTPDEEMKKIVLKVVKQCVGTDGVEPDYIRTEILPEFFKHFWVRRMALDRRNYRALVETTVEVAGKVGCSEIVGRIVEDLKDESEPYRKMVMETCDRVVRALGTADIDARLEELLIDGILYAYQEQLADESPVVLNGFGTIINSLGQRAKPYLPQICGTIKWRLNNKSAKIRQQAADLISRIAPVMKKCDEEKLLAHLGVVLYENLGEEYPDVLGSILGALKSIVAVIGMTRMTPPIKDLLPRLTPILKNRHEKVQENCIDLVGRIADRGAEFVPAREWMRICFELLDMLNAHKKAIRRATVNTFGYIAKAIGPQDVLVTLLNNLKVQERQNRVCTTVAIAIVAETCAPFTVLPALMNEYKVPELNVQNGVLKALSFVFEYIGEMGKDYIYAVCPLLEDALMDRDLVHRQTACSVVQHMSLGVAGLGCEDALTHLLNYVFPNIFEVSPHIIQSTTGAIDGCRVALGPAVVLNYLLQGLFHPARKVREVYWRLYNNVYLGSQDAFVACLPRMEDDGVNTYHRHELDVFV</sequence>
<comment type="caution">
    <text evidence="10">The sequence shown here is derived from an EMBL/GenBank/DDBJ whole genome shotgun (WGS) entry which is preliminary data.</text>
</comment>
<organism evidence="10 11">
    <name type="scientific">Micractinium conductrix</name>
    <dbReference type="NCBI Taxonomy" id="554055"/>
    <lineage>
        <taxon>Eukaryota</taxon>
        <taxon>Viridiplantae</taxon>
        <taxon>Chlorophyta</taxon>
        <taxon>core chlorophytes</taxon>
        <taxon>Trebouxiophyceae</taxon>
        <taxon>Chlorellales</taxon>
        <taxon>Chlorellaceae</taxon>
        <taxon>Chlorella clade</taxon>
        <taxon>Micractinium</taxon>
    </lineage>
</organism>
<dbReference type="OrthoDB" id="438939at2759"/>
<gene>
    <name evidence="10" type="ORF">C2E20_4289</name>
</gene>
<dbReference type="InterPro" id="IPR054573">
    <property type="entry name" value="PP2A/SF3B1-like_HEAT"/>
</dbReference>
<evidence type="ECO:0000256" key="6">
    <source>
        <dbReference type="ARBA" id="ARBA00023187"/>
    </source>
</evidence>
<evidence type="ECO:0000256" key="1">
    <source>
        <dbReference type="ARBA" id="ARBA00004123"/>
    </source>
</evidence>
<dbReference type="STRING" id="554055.A0A2P6VEP4"/>
<keyword evidence="11" id="KW-1185">Reference proteome</keyword>
<dbReference type="Gene3D" id="1.25.10.10">
    <property type="entry name" value="Leucine-rich Repeat Variant"/>
    <property type="match status" value="3"/>
</dbReference>
<evidence type="ECO:0000259" key="9">
    <source>
        <dbReference type="SMART" id="SM01349"/>
    </source>
</evidence>
<evidence type="ECO:0000256" key="4">
    <source>
        <dbReference type="ARBA" id="ARBA00022728"/>
    </source>
</evidence>
<dbReference type="GO" id="GO:0000245">
    <property type="term" value="P:spliceosomal complex assembly"/>
    <property type="evidence" value="ECO:0007669"/>
    <property type="project" value="InterPro"/>
</dbReference>
<dbReference type="InterPro" id="IPR015016">
    <property type="entry name" value="SF3b_su1"/>
</dbReference>
<dbReference type="SUPFAM" id="SSF48371">
    <property type="entry name" value="ARM repeat"/>
    <property type="match status" value="1"/>
</dbReference>
<dbReference type="PANTHER" id="PTHR12097">
    <property type="entry name" value="SPLICING FACTOR 3B, SUBUNIT 1-RELATED"/>
    <property type="match status" value="1"/>
</dbReference>
<feature type="domain" description="TOG" evidence="9">
    <location>
        <begin position="839"/>
        <end position="1073"/>
    </location>
</feature>
<name>A0A2P6VEP4_9CHLO</name>
<evidence type="ECO:0000313" key="11">
    <source>
        <dbReference type="Proteomes" id="UP000239649"/>
    </source>
</evidence>
<dbReference type="InterPro" id="IPR038737">
    <property type="entry name" value="SF3b_su1-like"/>
</dbReference>
<dbReference type="Pfam" id="PF22646">
    <property type="entry name" value="PPP2R1A-like_HEAT"/>
    <property type="match status" value="1"/>
</dbReference>
<dbReference type="Proteomes" id="UP000239649">
    <property type="component" value="Unassembled WGS sequence"/>
</dbReference>
<evidence type="ECO:0000256" key="8">
    <source>
        <dbReference type="SAM" id="MobiDB-lite"/>
    </source>
</evidence>
<reference evidence="10 11" key="1">
    <citation type="journal article" date="2018" name="Plant J.">
        <title>Genome sequences of Chlorella sorokiniana UTEX 1602 and Micractinium conductrix SAG 241.80: implications to maltose excretion by a green alga.</title>
        <authorList>
            <person name="Arriola M.B."/>
            <person name="Velmurugan N."/>
            <person name="Zhang Y."/>
            <person name="Plunkett M.H."/>
            <person name="Hondzo H."/>
            <person name="Barney B.M."/>
        </authorList>
    </citation>
    <scope>NUCLEOTIDE SEQUENCE [LARGE SCALE GENOMIC DNA]</scope>
    <source>
        <strain evidence="10 11">SAG 241.80</strain>
    </source>
</reference>
<protein>
    <submittedName>
        <fullName evidence="10">Splicing factor 3B subunit 1</fullName>
    </submittedName>
</protein>
<comment type="similarity">
    <text evidence="2">Belongs to the SF3B1 family.</text>
</comment>
<keyword evidence="6" id="KW-0508">mRNA splicing</keyword>
<proteinExistence type="inferred from homology"/>
<evidence type="ECO:0000256" key="5">
    <source>
        <dbReference type="ARBA" id="ARBA00022737"/>
    </source>
</evidence>
<evidence type="ECO:0000313" key="10">
    <source>
        <dbReference type="EMBL" id="PSC72562.1"/>
    </source>
</evidence>
<evidence type="ECO:0000256" key="3">
    <source>
        <dbReference type="ARBA" id="ARBA00022664"/>
    </source>
</evidence>
<dbReference type="InterPro" id="IPR011989">
    <property type="entry name" value="ARM-like"/>
</dbReference>
<keyword evidence="4" id="KW-0747">Spliceosome</keyword>
<feature type="region of interest" description="Disordered" evidence="8">
    <location>
        <begin position="199"/>
        <end position="273"/>
    </location>
</feature>
<dbReference type="EMBL" id="LHPF02000010">
    <property type="protein sequence ID" value="PSC72562.1"/>
    <property type="molecule type" value="Genomic_DNA"/>
</dbReference>
<dbReference type="GO" id="GO:0003729">
    <property type="term" value="F:mRNA binding"/>
    <property type="evidence" value="ECO:0007669"/>
    <property type="project" value="InterPro"/>
</dbReference>
<dbReference type="FunFam" id="1.25.10.10:FF:000069">
    <property type="entry name" value="Splicing factor 3B subunit 1"/>
    <property type="match status" value="1"/>
</dbReference>
<dbReference type="FunFam" id="1.25.10.10:FF:000066">
    <property type="entry name" value="Splicing factor 3B subunit 1"/>
    <property type="match status" value="1"/>
</dbReference>
<feature type="region of interest" description="Disordered" evidence="8">
    <location>
        <begin position="59"/>
        <end position="80"/>
    </location>
</feature>
<keyword evidence="3" id="KW-0507">mRNA processing</keyword>
<dbReference type="GO" id="GO:0005681">
    <property type="term" value="C:spliceosomal complex"/>
    <property type="evidence" value="ECO:0007669"/>
    <property type="project" value="UniProtKB-KW"/>
</dbReference>
<dbReference type="FunFam" id="1.25.10.10:FF:000073">
    <property type="entry name" value="Splicing factor 3b, subunit 1"/>
    <property type="match status" value="1"/>
</dbReference>
<keyword evidence="7" id="KW-0539">Nucleus</keyword>
<dbReference type="SMART" id="SM01349">
    <property type="entry name" value="TOG"/>
    <property type="match status" value="1"/>
</dbReference>
<comment type="subcellular location">
    <subcellularLocation>
        <location evidence="1">Nucleus</location>
    </subcellularLocation>
</comment>
<dbReference type="InterPro" id="IPR016024">
    <property type="entry name" value="ARM-type_fold"/>
</dbReference>
<dbReference type="InterPro" id="IPR034085">
    <property type="entry name" value="TOG"/>
</dbReference>
<accession>A0A2P6VEP4</accession>
<dbReference type="AlphaFoldDB" id="A0A2P6VEP4"/>
<evidence type="ECO:0000256" key="7">
    <source>
        <dbReference type="ARBA" id="ARBA00023242"/>
    </source>
</evidence>
<evidence type="ECO:0000256" key="2">
    <source>
        <dbReference type="ARBA" id="ARBA00005754"/>
    </source>
</evidence>
<dbReference type="Pfam" id="PF13513">
    <property type="entry name" value="HEAT_EZ"/>
    <property type="match status" value="1"/>
</dbReference>
<dbReference type="Pfam" id="PF08920">
    <property type="entry name" value="SF3b1"/>
    <property type="match status" value="1"/>
</dbReference>
<keyword evidence="5" id="KW-0677">Repeat</keyword>